<protein>
    <recommendedName>
        <fullName evidence="11">Vacuolar protein sorting-associated protein 11 homolog</fullName>
    </recommendedName>
</protein>
<reference evidence="15 16" key="1">
    <citation type="journal article" date="2016" name="Nat. Commun.">
        <title>Extremotolerant tardigrade genome and improved radiotolerance of human cultured cells by tardigrade-unique protein.</title>
        <authorList>
            <person name="Hashimoto T."/>
            <person name="Horikawa D.D."/>
            <person name="Saito Y."/>
            <person name="Kuwahara H."/>
            <person name="Kozuka-Hata H."/>
            <person name="Shin-I T."/>
            <person name="Minakuchi Y."/>
            <person name="Ohishi K."/>
            <person name="Motoyama A."/>
            <person name="Aizu T."/>
            <person name="Enomoto A."/>
            <person name="Kondo K."/>
            <person name="Tanaka S."/>
            <person name="Hara Y."/>
            <person name="Koshikawa S."/>
            <person name="Sagara H."/>
            <person name="Miura T."/>
            <person name="Yokobori S."/>
            <person name="Miyagawa K."/>
            <person name="Suzuki Y."/>
            <person name="Kubo T."/>
            <person name="Oyama M."/>
            <person name="Kohara Y."/>
            <person name="Fujiyama A."/>
            <person name="Arakawa K."/>
            <person name="Katayama T."/>
            <person name="Toyoda A."/>
            <person name="Kunieda T."/>
        </authorList>
    </citation>
    <scope>NUCLEOTIDE SEQUENCE [LARGE SCALE GENOMIC DNA]</scope>
    <source>
        <strain evidence="15 16">YOKOZUNA-1</strain>
    </source>
</reference>
<evidence type="ECO:0000256" key="2">
    <source>
        <dbReference type="ARBA" id="ARBA00004492"/>
    </source>
</evidence>
<organism evidence="15 16">
    <name type="scientific">Ramazzottius varieornatus</name>
    <name type="common">Water bear</name>
    <name type="synonym">Tardigrade</name>
    <dbReference type="NCBI Taxonomy" id="947166"/>
    <lineage>
        <taxon>Eukaryota</taxon>
        <taxon>Metazoa</taxon>
        <taxon>Ecdysozoa</taxon>
        <taxon>Tardigrada</taxon>
        <taxon>Eutardigrada</taxon>
        <taxon>Parachela</taxon>
        <taxon>Hypsibioidea</taxon>
        <taxon>Ramazzottiidae</taxon>
        <taxon>Ramazzottius</taxon>
    </lineage>
</organism>
<dbReference type="SUPFAM" id="SSF50978">
    <property type="entry name" value="WD40 repeat-like"/>
    <property type="match status" value="1"/>
</dbReference>
<evidence type="ECO:0000256" key="1">
    <source>
        <dbReference type="ARBA" id="ARBA00004371"/>
    </source>
</evidence>
<dbReference type="InterPro" id="IPR013083">
    <property type="entry name" value="Znf_RING/FYVE/PHD"/>
</dbReference>
<dbReference type="GO" id="GO:0005764">
    <property type="term" value="C:lysosome"/>
    <property type="evidence" value="ECO:0007669"/>
    <property type="project" value="UniProtKB-SubCell"/>
</dbReference>
<dbReference type="InterPro" id="IPR016024">
    <property type="entry name" value="ARM-type_fold"/>
</dbReference>
<evidence type="ECO:0000259" key="14">
    <source>
        <dbReference type="PROSITE" id="PS50089"/>
    </source>
</evidence>
<keyword evidence="8" id="KW-0653">Protein transport</keyword>
<dbReference type="PROSITE" id="PS50236">
    <property type="entry name" value="CHCR"/>
    <property type="match status" value="1"/>
</dbReference>
<keyword evidence="5" id="KW-0479">Metal-binding</keyword>
<dbReference type="PANTHER" id="PTHR23323">
    <property type="entry name" value="VACUOLAR PROTEIN SORTING-ASSOCIATED PROTEIN"/>
    <property type="match status" value="1"/>
</dbReference>
<evidence type="ECO:0000256" key="9">
    <source>
        <dbReference type="ARBA" id="ARBA00023136"/>
    </source>
</evidence>
<evidence type="ECO:0000256" key="4">
    <source>
        <dbReference type="ARBA" id="ARBA00022448"/>
    </source>
</evidence>
<dbReference type="GO" id="GO:0030897">
    <property type="term" value="C:HOPS complex"/>
    <property type="evidence" value="ECO:0007669"/>
    <property type="project" value="TreeGrafter"/>
</dbReference>
<evidence type="ECO:0000256" key="13">
    <source>
        <dbReference type="PROSITE-ProRule" id="PRU01006"/>
    </source>
</evidence>
<evidence type="ECO:0000256" key="8">
    <source>
        <dbReference type="ARBA" id="ARBA00022927"/>
    </source>
</evidence>
<comment type="subcellular location">
    <subcellularLocation>
        <location evidence="2">Late endosome membrane</location>
        <topology evidence="2">Peripheral membrane protein</topology>
        <orientation evidence="2">Cytoplasmic side</orientation>
    </subcellularLocation>
    <subcellularLocation>
        <location evidence="1">Lysosome</location>
    </subcellularLocation>
</comment>
<dbReference type="PIRSF" id="PIRSF007860">
    <property type="entry name" value="VPS11"/>
    <property type="match status" value="1"/>
</dbReference>
<evidence type="ECO:0000256" key="3">
    <source>
        <dbReference type="ARBA" id="ARBA00007070"/>
    </source>
</evidence>
<dbReference type="SUPFAM" id="SSF48371">
    <property type="entry name" value="ARM repeat"/>
    <property type="match status" value="1"/>
</dbReference>
<evidence type="ECO:0000313" key="16">
    <source>
        <dbReference type="Proteomes" id="UP000186922"/>
    </source>
</evidence>
<dbReference type="Pfam" id="PF23356">
    <property type="entry name" value="TPR_PEP5_VPS11"/>
    <property type="match status" value="1"/>
</dbReference>
<keyword evidence="6 12" id="KW-0863">Zinc-finger</keyword>
<dbReference type="PANTHER" id="PTHR23323:SF24">
    <property type="entry name" value="VACUOLAR PROTEIN SORTING-ASSOCIATED PROTEIN 11 HOMOLOG"/>
    <property type="match status" value="1"/>
</dbReference>
<feature type="repeat" description="CHCR" evidence="13">
    <location>
        <begin position="401"/>
        <end position="552"/>
    </location>
</feature>
<dbReference type="InterPro" id="IPR036322">
    <property type="entry name" value="WD40_repeat_dom_sf"/>
</dbReference>
<comment type="caution">
    <text evidence="15">The sequence shown here is derived from an EMBL/GenBank/DDBJ whole genome shotgun (WGS) entry which is preliminary data.</text>
</comment>
<evidence type="ECO:0000256" key="6">
    <source>
        <dbReference type="ARBA" id="ARBA00022771"/>
    </source>
</evidence>
<dbReference type="InterPro" id="IPR057307">
    <property type="entry name" value="PEP5_VPS11_N"/>
</dbReference>
<evidence type="ECO:0000313" key="15">
    <source>
        <dbReference type="EMBL" id="GAU98263.1"/>
    </source>
</evidence>
<keyword evidence="16" id="KW-1185">Reference proteome</keyword>
<dbReference type="PROSITE" id="PS50089">
    <property type="entry name" value="ZF_RING_2"/>
    <property type="match status" value="1"/>
</dbReference>
<dbReference type="GO" id="GO:0006886">
    <property type="term" value="P:intracellular protein transport"/>
    <property type="evidence" value="ECO:0007669"/>
    <property type="project" value="UniProtKB-UniRule"/>
</dbReference>
<dbReference type="GO" id="GO:0048284">
    <property type="term" value="P:organelle fusion"/>
    <property type="evidence" value="ECO:0007669"/>
    <property type="project" value="TreeGrafter"/>
</dbReference>
<dbReference type="Pfam" id="PF12451">
    <property type="entry name" value="VPS11_C"/>
    <property type="match status" value="1"/>
</dbReference>
<dbReference type="GO" id="GO:0030674">
    <property type="term" value="F:protein-macromolecule adaptor activity"/>
    <property type="evidence" value="ECO:0007669"/>
    <property type="project" value="TreeGrafter"/>
</dbReference>
<keyword evidence="9 11" id="KW-0472">Membrane</keyword>
<evidence type="ECO:0000256" key="10">
    <source>
        <dbReference type="ARBA" id="ARBA00023228"/>
    </source>
</evidence>
<dbReference type="SUPFAM" id="SSF57850">
    <property type="entry name" value="RING/U-box"/>
    <property type="match status" value="1"/>
</dbReference>
<keyword evidence="4" id="KW-0813">Transport</keyword>
<keyword evidence="7" id="KW-0862">Zinc</keyword>
<evidence type="ECO:0000256" key="11">
    <source>
        <dbReference type="PIRNR" id="PIRNR007860"/>
    </source>
</evidence>
<dbReference type="Gene3D" id="3.30.40.10">
    <property type="entry name" value="Zinc/RING finger domain, C3HC4 (zinc finger)"/>
    <property type="match status" value="1"/>
</dbReference>
<dbReference type="InterPro" id="IPR024763">
    <property type="entry name" value="VPS11_C"/>
</dbReference>
<accession>A0A1D1VH84</accession>
<name>A0A1D1VH84_RAMVA</name>
<keyword evidence="10" id="KW-0458">Lysosome</keyword>
<dbReference type="EMBL" id="BDGG01000004">
    <property type="protein sequence ID" value="GAU98263.1"/>
    <property type="molecule type" value="Genomic_DNA"/>
</dbReference>
<sequence length="907" mass="104366">MALNQWRKFAFFDKRTVKNENGEIFDGLQPYKIWASTYGRGQLIFGDAEGFIITMNQKLDLFPFRAYMLRVTHLYMMKQQNILVSVGEDKTDMEPVIKVWNLDKVDSIGTPACVRIIQLPAESAREPVTCFAVHENLNYMALGYSSGLVILLRGDILKERNSGKNVKFHEGKSPVTGLSFRPTTTAKGGIALYIASLDEVWSYTIGSREKETETVLDHHGCSLHCSTMADASADFQFVVGRYDAFYFYLPDSRGQCLAFSGEKVLLEWCHGYLVVVSKKEDSNSGRASSSGENSFNDMQIITIYDVRNKLTAYYGPVQEVKALLFEWGSVFVLGVDNKLFQIKEKELVQKLDMLFKKNLYSLAISLAKAEQYDQDALIDMFRQYGDHLYSKGDYDEAITQYIKTIGRLEPSYVIRQFLDAQRIHNLTSYLEALHHKNLASEDHTTLLINCYTKLKDVEQLDKFIMDNNTNRVINFDIDTAIRVLRQSGYFKHALHLAEVHQRHDWFLKIVLEDVKDFRRALTYISSLNFEACEANMKSYGKLLMSACPSETTDLLKKLCSDYGSDADGDVLRANPEDFFHNFITHSDEMLNFLEFVMENRDDLSTELHNTLLELYLEACKKSTDEQTRSSVQEKIMNFLRNVQSKEVAQALLLCQMHNFTPGTLFLYEAKGMYTEILQYAVDRKDYGKIMDTCRRFGEQVPQLWVQAFWFLTRNFGDYDKAFISEVLKVIEKQNLLPPLMVVDILSRNPNATLDVIRDYIIRRMQTDERRIQEDETQIVKFLAKTDKIRDEVEQIKNGSQTFQDANCSACDKSLELPSVHFLCRHSYHQHCYESYADTDECPVCRPENRKILDEARAQEQNKDLVPQFFTRLAKEPDGFSVVADYFGKGLFGRPVSIADLIKPSGEL</sequence>
<feature type="domain" description="RING-type" evidence="14">
    <location>
        <begin position="807"/>
        <end position="845"/>
    </location>
</feature>
<dbReference type="InterPro" id="IPR000547">
    <property type="entry name" value="Clathrin_H-chain/VPS_repeat"/>
</dbReference>
<dbReference type="STRING" id="947166.A0A1D1VH84"/>
<dbReference type="GO" id="GO:0006904">
    <property type="term" value="P:vesicle docking involved in exocytosis"/>
    <property type="evidence" value="ECO:0007669"/>
    <property type="project" value="TreeGrafter"/>
</dbReference>
<dbReference type="InterPro" id="IPR057308">
    <property type="entry name" value="CHCR_PEP5_VPS11"/>
</dbReference>
<dbReference type="InterPro" id="IPR001841">
    <property type="entry name" value="Znf_RING"/>
</dbReference>
<dbReference type="GO" id="GO:0008270">
    <property type="term" value="F:zinc ion binding"/>
    <property type="evidence" value="ECO:0007669"/>
    <property type="project" value="UniProtKB-KW"/>
</dbReference>
<dbReference type="Proteomes" id="UP000186922">
    <property type="component" value="Unassembled WGS sequence"/>
</dbReference>
<evidence type="ECO:0000256" key="12">
    <source>
        <dbReference type="PROSITE-ProRule" id="PRU00175"/>
    </source>
</evidence>
<dbReference type="GO" id="GO:0007033">
    <property type="term" value="P:vacuole organization"/>
    <property type="evidence" value="ECO:0007669"/>
    <property type="project" value="TreeGrafter"/>
</dbReference>
<dbReference type="GO" id="GO:0007032">
    <property type="term" value="P:endosome organization"/>
    <property type="evidence" value="ECO:0007669"/>
    <property type="project" value="TreeGrafter"/>
</dbReference>
<proteinExistence type="inferred from homology"/>
<comment type="similarity">
    <text evidence="3 11">Belongs to the VPS11 family.</text>
</comment>
<evidence type="ECO:0000256" key="7">
    <source>
        <dbReference type="ARBA" id="ARBA00022833"/>
    </source>
</evidence>
<dbReference type="InterPro" id="IPR016528">
    <property type="entry name" value="VPS11"/>
</dbReference>
<gene>
    <name evidence="15" type="primary">RvY_09434-1</name>
    <name evidence="15" type="synonym">RvY_09434.1</name>
    <name evidence="15" type="ORF">RvY_09434</name>
</gene>
<dbReference type="AlphaFoldDB" id="A0A1D1VH84"/>
<dbReference type="InterPro" id="IPR015943">
    <property type="entry name" value="WD40/YVTN_repeat-like_dom_sf"/>
</dbReference>
<dbReference type="OrthoDB" id="26184at2759"/>
<dbReference type="GO" id="GO:0031902">
    <property type="term" value="C:late endosome membrane"/>
    <property type="evidence" value="ECO:0007669"/>
    <property type="project" value="UniProtKB-SubCell"/>
</dbReference>
<dbReference type="Pfam" id="PF23341">
    <property type="entry name" value="PEP5_VPS11_N"/>
    <property type="match status" value="1"/>
</dbReference>
<dbReference type="CDD" id="cd16688">
    <property type="entry name" value="RING-H2_Vps11"/>
    <property type="match status" value="1"/>
</dbReference>
<evidence type="ECO:0000256" key="5">
    <source>
        <dbReference type="ARBA" id="ARBA00022723"/>
    </source>
</evidence>
<dbReference type="Gene3D" id="2.130.10.10">
    <property type="entry name" value="YVTN repeat-like/Quinoprotein amine dehydrogenase"/>
    <property type="match status" value="1"/>
</dbReference>